<evidence type="ECO:0000256" key="1">
    <source>
        <dbReference type="SAM" id="SignalP"/>
    </source>
</evidence>
<dbReference type="STRING" id="67855.RO21_10005"/>
<dbReference type="AlphaFoldDB" id="A0A0J5P5L2"/>
<evidence type="ECO:0008006" key="4">
    <source>
        <dbReference type="Google" id="ProtNLM"/>
    </source>
</evidence>
<dbReference type="PATRIC" id="fig|67855.3.peg.2119"/>
<comment type="caution">
    <text evidence="2">The sequence shown here is derived from an EMBL/GenBank/DDBJ whole genome shotgun (WGS) entry which is preliminary data.</text>
</comment>
<proteinExistence type="predicted"/>
<dbReference type="Proteomes" id="UP000036270">
    <property type="component" value="Unassembled WGS sequence"/>
</dbReference>
<name>A0A0J5P5L2_9PAST</name>
<sequence length="144" mass="17100">MKYRYFFLFAFFCTLLTACGSPQFRQADLNPELYQGYWAMNPIGELYRVLKFHPNGSVKVYDYQCEGSASYRLNETETYHLRKIKPNIFNLLDNQYKAFATFEIVRVNPQQLHAKQQFLDKSVEPNSYQLRYRHQVGAKPMCNQ</sequence>
<organism evidence="2 3">
    <name type="scientific">Muribacter muris</name>
    <dbReference type="NCBI Taxonomy" id="67855"/>
    <lineage>
        <taxon>Bacteria</taxon>
        <taxon>Pseudomonadati</taxon>
        <taxon>Pseudomonadota</taxon>
        <taxon>Gammaproteobacteria</taxon>
        <taxon>Pasteurellales</taxon>
        <taxon>Pasteurellaceae</taxon>
        <taxon>Muribacter</taxon>
    </lineage>
</organism>
<dbReference type="PROSITE" id="PS51257">
    <property type="entry name" value="PROKAR_LIPOPROTEIN"/>
    <property type="match status" value="1"/>
</dbReference>
<keyword evidence="3" id="KW-1185">Reference proteome</keyword>
<protein>
    <recommendedName>
        <fullName evidence="4">Lipoprotein</fullName>
    </recommendedName>
</protein>
<feature type="signal peptide" evidence="1">
    <location>
        <begin position="1"/>
        <end position="18"/>
    </location>
</feature>
<evidence type="ECO:0000313" key="3">
    <source>
        <dbReference type="Proteomes" id="UP000036270"/>
    </source>
</evidence>
<accession>A0A0J5P5L2</accession>
<feature type="chain" id="PRO_5005262894" description="Lipoprotein" evidence="1">
    <location>
        <begin position="19"/>
        <end position="144"/>
    </location>
</feature>
<reference evidence="2 3" key="1">
    <citation type="submission" date="2014-12" db="EMBL/GenBank/DDBJ databases">
        <title>Reclassification of Actinobacillus muris as Muribacter muris.</title>
        <authorList>
            <person name="Christensen H."/>
            <person name="Nicklas W."/>
            <person name="Bisgaard M."/>
        </authorList>
    </citation>
    <scope>NUCLEOTIDE SEQUENCE [LARGE SCALE GENOMIC DNA]</scope>
    <source>
        <strain evidence="2 3">Ackerman80-443D</strain>
    </source>
</reference>
<dbReference type="EMBL" id="JWIZ01000071">
    <property type="protein sequence ID" value="KMK50754.1"/>
    <property type="molecule type" value="Genomic_DNA"/>
</dbReference>
<gene>
    <name evidence="2" type="ORF">RO21_10005</name>
</gene>
<keyword evidence="1" id="KW-0732">Signal</keyword>
<evidence type="ECO:0000313" key="2">
    <source>
        <dbReference type="EMBL" id="KMK50754.1"/>
    </source>
</evidence>